<dbReference type="EMBL" id="NNRK01000026">
    <property type="protein sequence ID" value="OYR14202.1"/>
    <property type="molecule type" value="Genomic_DNA"/>
</dbReference>
<sequence>MCRIRQKLSKLAGFISGYAAVENPPLLALLSSIFSVHNHQ</sequence>
<keyword evidence="2" id="KW-1185">Reference proteome</keyword>
<comment type="caution">
    <text evidence="1">The sequence shown here is derived from an EMBL/GenBank/DDBJ whole genome shotgun (WGS) entry which is preliminary data.</text>
</comment>
<proteinExistence type="predicted"/>
<organism evidence="1 2">
    <name type="scientific">Brucella rhizosphaerae</name>
    <dbReference type="NCBI Taxonomy" id="571254"/>
    <lineage>
        <taxon>Bacteria</taxon>
        <taxon>Pseudomonadati</taxon>
        <taxon>Pseudomonadota</taxon>
        <taxon>Alphaproteobacteria</taxon>
        <taxon>Hyphomicrobiales</taxon>
        <taxon>Brucellaceae</taxon>
        <taxon>Brucella/Ochrobactrum group</taxon>
        <taxon>Brucella</taxon>
    </lineage>
</organism>
<name>A0A256FH67_9HYPH</name>
<reference evidence="1 2" key="1">
    <citation type="submission" date="2017-07" db="EMBL/GenBank/DDBJ databases">
        <title>Phylogenetic study on the rhizospheric bacterium Ochrobactrum sp. A44.</title>
        <authorList>
            <person name="Krzyzanowska D.M."/>
            <person name="Ossowicki A."/>
            <person name="Rajewska M."/>
            <person name="Maciag T."/>
            <person name="Kaczynski Z."/>
            <person name="Czerwicka M."/>
            <person name="Jafra S."/>
        </authorList>
    </citation>
    <scope>NUCLEOTIDE SEQUENCE [LARGE SCALE GENOMIC DNA]</scope>
    <source>
        <strain evidence="1 2">PR17</strain>
    </source>
</reference>
<dbReference type="AlphaFoldDB" id="A0A256FH67"/>
<evidence type="ECO:0000313" key="1">
    <source>
        <dbReference type="EMBL" id="OYR14202.1"/>
    </source>
</evidence>
<gene>
    <name evidence="1" type="ORF">CEV32_0200</name>
</gene>
<accession>A0A256FH67</accession>
<protein>
    <submittedName>
        <fullName evidence="1">Uncharacterized protein</fullName>
    </submittedName>
</protein>
<evidence type="ECO:0000313" key="2">
    <source>
        <dbReference type="Proteomes" id="UP000216345"/>
    </source>
</evidence>
<dbReference type="Proteomes" id="UP000216345">
    <property type="component" value="Unassembled WGS sequence"/>
</dbReference>